<proteinExistence type="predicted"/>
<dbReference type="AlphaFoldDB" id="A0AAX4K7B7"/>
<organism evidence="1 2">
    <name type="scientific">Kwoniella dendrophila CBS 6074</name>
    <dbReference type="NCBI Taxonomy" id="1295534"/>
    <lineage>
        <taxon>Eukaryota</taxon>
        <taxon>Fungi</taxon>
        <taxon>Dikarya</taxon>
        <taxon>Basidiomycota</taxon>
        <taxon>Agaricomycotina</taxon>
        <taxon>Tremellomycetes</taxon>
        <taxon>Tremellales</taxon>
        <taxon>Cryptococcaceae</taxon>
        <taxon>Kwoniella</taxon>
    </lineage>
</organism>
<dbReference type="Proteomes" id="UP001355207">
    <property type="component" value="Chromosome 11"/>
</dbReference>
<evidence type="ECO:0000313" key="2">
    <source>
        <dbReference type="Proteomes" id="UP001355207"/>
    </source>
</evidence>
<evidence type="ECO:0008006" key="3">
    <source>
        <dbReference type="Google" id="ProtNLM"/>
    </source>
</evidence>
<sequence>MVKIEQPAPLQYLFEGQIEDGISGGISQESSKRNSMIFNDSADDQDIAADNNGSEIPNTETHISNPNNVILNTERQLPSLPNVDNSKEAWFYVIASFVEEMLLWGPLLSTGVYLKYYSASPIFDSATEPQIALIGTIAPFFAYASGMPLL</sequence>
<name>A0AAX4K7B7_9TREE</name>
<protein>
    <recommendedName>
        <fullName evidence="3">Solute carrier family 40 protein</fullName>
    </recommendedName>
</protein>
<accession>A0AAX4K7B7</accession>
<dbReference type="EMBL" id="CP144108">
    <property type="protein sequence ID" value="WWC93038.1"/>
    <property type="molecule type" value="Genomic_DNA"/>
</dbReference>
<gene>
    <name evidence="1" type="ORF">L201_008002</name>
</gene>
<evidence type="ECO:0000313" key="1">
    <source>
        <dbReference type="EMBL" id="WWC93038.1"/>
    </source>
</evidence>
<dbReference type="RefSeq" id="XP_066079800.1">
    <property type="nucleotide sequence ID" value="XM_066223703.1"/>
</dbReference>
<dbReference type="GeneID" id="91098670"/>
<keyword evidence="2" id="KW-1185">Reference proteome</keyword>
<reference evidence="1 2" key="1">
    <citation type="submission" date="2024-01" db="EMBL/GenBank/DDBJ databases">
        <title>Comparative genomics of Cryptococcus and Kwoniella reveals pathogenesis evolution and contrasting modes of karyotype evolution via chromosome fusion or intercentromeric recombination.</title>
        <authorList>
            <person name="Coelho M.A."/>
            <person name="David-Palma M."/>
            <person name="Shea T."/>
            <person name="Bowers K."/>
            <person name="McGinley-Smith S."/>
            <person name="Mohammad A.W."/>
            <person name="Gnirke A."/>
            <person name="Yurkov A.M."/>
            <person name="Nowrousian M."/>
            <person name="Sun S."/>
            <person name="Cuomo C.A."/>
            <person name="Heitman J."/>
        </authorList>
    </citation>
    <scope>NUCLEOTIDE SEQUENCE [LARGE SCALE GENOMIC DNA]</scope>
    <source>
        <strain evidence="1 2">CBS 6074</strain>
    </source>
</reference>